<dbReference type="Gene3D" id="2.60.120.10">
    <property type="entry name" value="Jelly Rolls"/>
    <property type="match status" value="1"/>
</dbReference>
<sequence>MMYNFRPEIKIENASKACYGYSEINAELKSRIGALQSNVITIECYPTLNEEELLNKLITPLNPTLIINALELFYDVKTINKMIERNITDDRIFGLMSHHSFEDFIDRQQKQALDQKIKQVHTIGGRVVIYGVGASLVYPADLLIYADLTRWEVQTRYRSGTYSNWQADNAGEDSLRMIKRGYFFEWRVADKLKKEIFSKIDYFLDTHIEGEPKLIDGKSYQAAMGQIAKQPFSLVPFFDPGIWGGHWMQEKFNFRKDEINLAWSFNGVPEENSLILNFDEIKMEVPANNLVFSQPLALLGERVYGRFGAEFPIRFNFLDTIGGSNLSLQVHPKTDYVQDVFGANYTQDESYYILEAADQAKIYLGVKNGVSKAQLMTELTKAANGEGSFPDKELIYQQEVKKHDHYSIPGGTIHSSGANAVVLEISSTPNRFTFKLWDWDRVDLDGLPRPVHLIHGEQNIDITRDEDWVKRELVNPFEVINKGPGWQEERTGLHELEFIETRRHTFSVPVIHESHGSVNVFNLVEGEEAIVESVDDSFAPFVVHYAQTFIIPEQIKTYKISPYGTSIGKTIMTIKAFVR</sequence>
<accession>A0A2X4WG80</accession>
<dbReference type="GO" id="GO:0004476">
    <property type="term" value="F:mannose-6-phosphate isomerase activity"/>
    <property type="evidence" value="ECO:0007669"/>
    <property type="project" value="UniProtKB-EC"/>
</dbReference>
<dbReference type="Proteomes" id="UP000249134">
    <property type="component" value="Chromosome 1"/>
</dbReference>
<dbReference type="STRING" id="1348624.GCA_001591545_01338"/>
<dbReference type="PANTHER" id="PTHR42742:SF3">
    <property type="entry name" value="FRUCTOKINASE"/>
    <property type="match status" value="1"/>
</dbReference>
<dbReference type="CDD" id="cd07010">
    <property type="entry name" value="cupin_PMI_type_I_N_bac"/>
    <property type="match status" value="1"/>
</dbReference>
<evidence type="ECO:0000313" key="3">
    <source>
        <dbReference type="EMBL" id="SQI58908.1"/>
    </source>
</evidence>
<dbReference type="EMBL" id="LS483476">
    <property type="protein sequence ID" value="SQI58908.1"/>
    <property type="molecule type" value="Genomic_DNA"/>
</dbReference>
<dbReference type="InterPro" id="IPR014710">
    <property type="entry name" value="RmlC-like_jellyroll"/>
</dbReference>
<proteinExistence type="predicted"/>
<keyword evidence="4" id="KW-1185">Reference proteome</keyword>
<evidence type="ECO:0000256" key="1">
    <source>
        <dbReference type="ARBA" id="ARBA00022723"/>
    </source>
</evidence>
<evidence type="ECO:0000256" key="2">
    <source>
        <dbReference type="ARBA" id="ARBA00022833"/>
    </source>
</evidence>
<dbReference type="InterPro" id="IPR051804">
    <property type="entry name" value="Carb_Metab_Reg_Kinase/Isom"/>
</dbReference>
<dbReference type="RefSeq" id="WP_066138674.1">
    <property type="nucleotide sequence ID" value="NZ_LS483476.1"/>
</dbReference>
<evidence type="ECO:0000313" key="4">
    <source>
        <dbReference type="Proteomes" id="UP000249134"/>
    </source>
</evidence>
<dbReference type="PANTHER" id="PTHR42742">
    <property type="entry name" value="TRANSCRIPTIONAL REPRESSOR MPRA"/>
    <property type="match status" value="1"/>
</dbReference>
<protein>
    <submittedName>
        <fullName evidence="3">Mannose-6-phosphate isomerase</fullName>
        <ecNumber evidence="3">5.3.1.8</ecNumber>
    </submittedName>
</protein>
<reference evidence="3 4" key="1">
    <citation type="submission" date="2018-06" db="EMBL/GenBank/DDBJ databases">
        <authorList>
            <consortium name="Pathogen Informatics"/>
            <person name="Doyle S."/>
        </authorList>
    </citation>
    <scope>NUCLEOTIDE SEQUENCE [LARGE SCALE GENOMIC DNA]</scope>
    <source>
        <strain evidence="3 4">NCTC4824</strain>
    </source>
</reference>
<name>A0A2X4WG80_LEDLE</name>
<dbReference type="EC" id="5.3.1.8" evidence="3"/>
<keyword evidence="2" id="KW-0862">Zinc</keyword>
<dbReference type="SUPFAM" id="SSF51182">
    <property type="entry name" value="RmlC-like cupins"/>
    <property type="match status" value="1"/>
</dbReference>
<dbReference type="KEGG" id="blen:NCTC4824_02286"/>
<dbReference type="GO" id="GO:0046872">
    <property type="term" value="F:metal ion binding"/>
    <property type="evidence" value="ECO:0007669"/>
    <property type="project" value="UniProtKB-KW"/>
</dbReference>
<keyword evidence="3" id="KW-0413">Isomerase</keyword>
<dbReference type="InterPro" id="IPR011051">
    <property type="entry name" value="RmlC_Cupin_sf"/>
</dbReference>
<dbReference type="AlphaFoldDB" id="A0A2X4WG80"/>
<organism evidence="3 4">
    <name type="scientific">Lederbergia lenta</name>
    <name type="common">Bacillus lentus</name>
    <dbReference type="NCBI Taxonomy" id="1467"/>
    <lineage>
        <taxon>Bacteria</taxon>
        <taxon>Bacillati</taxon>
        <taxon>Bacillota</taxon>
        <taxon>Bacilli</taxon>
        <taxon>Bacillales</taxon>
        <taxon>Bacillaceae</taxon>
        <taxon>Lederbergia</taxon>
    </lineage>
</organism>
<keyword evidence="1" id="KW-0479">Metal-binding</keyword>
<gene>
    <name evidence="3" type="primary">yvyI</name>
    <name evidence="3" type="ORF">NCTC4824_02286</name>
</gene>